<evidence type="ECO:0000256" key="1">
    <source>
        <dbReference type="SAM" id="MobiDB-lite"/>
    </source>
</evidence>
<sequence>MGHDDKHCPETSDWSNATRQYGDWLRASGKVGFDKSRSTSSGDRDENSGDRDAENVQTTARNPQASATEGGEDGSGIGKKQTLSDKGA</sequence>
<feature type="compositionally biased region" description="Basic and acidic residues" evidence="1">
    <location>
        <begin position="32"/>
        <end position="54"/>
    </location>
</feature>
<evidence type="ECO:0000313" key="2">
    <source>
        <dbReference type="EMBL" id="KAK7843946.1"/>
    </source>
</evidence>
<dbReference type="EMBL" id="PKMF04000194">
    <property type="protein sequence ID" value="KAK7843946.1"/>
    <property type="molecule type" value="Genomic_DNA"/>
</dbReference>
<organism evidence="2 3">
    <name type="scientific">Quercus suber</name>
    <name type="common">Cork oak</name>
    <dbReference type="NCBI Taxonomy" id="58331"/>
    <lineage>
        <taxon>Eukaryota</taxon>
        <taxon>Viridiplantae</taxon>
        <taxon>Streptophyta</taxon>
        <taxon>Embryophyta</taxon>
        <taxon>Tracheophyta</taxon>
        <taxon>Spermatophyta</taxon>
        <taxon>Magnoliopsida</taxon>
        <taxon>eudicotyledons</taxon>
        <taxon>Gunneridae</taxon>
        <taxon>Pentapetalae</taxon>
        <taxon>rosids</taxon>
        <taxon>fabids</taxon>
        <taxon>Fagales</taxon>
        <taxon>Fagaceae</taxon>
        <taxon>Quercus</taxon>
    </lineage>
</organism>
<gene>
    <name evidence="2" type="ORF">CFP56_011765</name>
</gene>
<accession>A0AAW0KZG5</accession>
<keyword evidence="3" id="KW-1185">Reference proteome</keyword>
<name>A0AAW0KZG5_QUESU</name>
<proteinExistence type="predicted"/>
<reference evidence="2 3" key="1">
    <citation type="journal article" date="2018" name="Sci. Data">
        <title>The draft genome sequence of cork oak.</title>
        <authorList>
            <person name="Ramos A.M."/>
            <person name="Usie A."/>
            <person name="Barbosa P."/>
            <person name="Barros P.M."/>
            <person name="Capote T."/>
            <person name="Chaves I."/>
            <person name="Simoes F."/>
            <person name="Abreu I."/>
            <person name="Carrasquinho I."/>
            <person name="Faro C."/>
            <person name="Guimaraes J.B."/>
            <person name="Mendonca D."/>
            <person name="Nobrega F."/>
            <person name="Rodrigues L."/>
            <person name="Saibo N.J.M."/>
            <person name="Varela M.C."/>
            <person name="Egas C."/>
            <person name="Matos J."/>
            <person name="Miguel C.M."/>
            <person name="Oliveira M.M."/>
            <person name="Ricardo C.P."/>
            <person name="Goncalves S."/>
        </authorList>
    </citation>
    <scope>NUCLEOTIDE SEQUENCE [LARGE SCALE GENOMIC DNA]</scope>
    <source>
        <strain evidence="3">cv. HL8</strain>
    </source>
</reference>
<feature type="region of interest" description="Disordered" evidence="1">
    <location>
        <begin position="26"/>
        <end position="88"/>
    </location>
</feature>
<protein>
    <submittedName>
        <fullName evidence="2">Uncharacterized protein</fullName>
    </submittedName>
</protein>
<comment type="caution">
    <text evidence="2">The sequence shown here is derived from an EMBL/GenBank/DDBJ whole genome shotgun (WGS) entry which is preliminary data.</text>
</comment>
<feature type="compositionally biased region" description="Polar residues" evidence="1">
    <location>
        <begin position="55"/>
        <end position="67"/>
    </location>
</feature>
<evidence type="ECO:0000313" key="3">
    <source>
        <dbReference type="Proteomes" id="UP000237347"/>
    </source>
</evidence>
<dbReference type="Proteomes" id="UP000237347">
    <property type="component" value="Unassembled WGS sequence"/>
</dbReference>
<dbReference type="AlphaFoldDB" id="A0AAW0KZG5"/>